<accession>A0ABX7AZX1</accession>
<gene>
    <name evidence="1" type="ORF">IGS68_15710</name>
</gene>
<dbReference type="InterPro" id="IPR036705">
    <property type="entry name" value="Ribosyl_crysJ1_sf"/>
</dbReference>
<dbReference type="EMBL" id="CP067420">
    <property type="protein sequence ID" value="QQP87546.1"/>
    <property type="molecule type" value="Genomic_DNA"/>
</dbReference>
<dbReference type="InterPro" id="IPR020550">
    <property type="entry name" value="Inositol_monophosphatase_CS"/>
</dbReference>
<dbReference type="PRINTS" id="PR00377">
    <property type="entry name" value="IMPHPHTASES"/>
</dbReference>
<evidence type="ECO:0000313" key="1">
    <source>
        <dbReference type="EMBL" id="QQP87546.1"/>
    </source>
</evidence>
<proteinExistence type="predicted"/>
<dbReference type="PANTHER" id="PTHR16222:SF35">
    <property type="entry name" value="ADP-RIBOSYLGLYCOHYDROLASE"/>
    <property type="match status" value="1"/>
</dbReference>
<dbReference type="Proteomes" id="UP000595197">
    <property type="component" value="Chromosome"/>
</dbReference>
<dbReference type="PROSITE" id="PS00630">
    <property type="entry name" value="IMP_2"/>
    <property type="match status" value="1"/>
</dbReference>
<dbReference type="Gene3D" id="3.30.540.10">
    <property type="entry name" value="Fructose-1,6-Bisphosphatase, subunit A, domain 1"/>
    <property type="match status" value="1"/>
</dbReference>
<dbReference type="Pfam" id="PF00459">
    <property type="entry name" value="Inositol_P"/>
    <property type="match status" value="1"/>
</dbReference>
<dbReference type="InterPro" id="IPR000760">
    <property type="entry name" value="Inositol_monophosphatase-like"/>
</dbReference>
<protein>
    <submittedName>
        <fullName evidence="1">ADP-ribosylglycohydrolase family protein</fullName>
    </submittedName>
</protein>
<dbReference type="InterPro" id="IPR005502">
    <property type="entry name" value="Ribosyl_crysJ1"/>
</dbReference>
<evidence type="ECO:0000313" key="2">
    <source>
        <dbReference type="Proteomes" id="UP000595197"/>
    </source>
</evidence>
<organism evidence="1 2">
    <name type="scientific">Skermanella cutis</name>
    <dbReference type="NCBI Taxonomy" id="2775420"/>
    <lineage>
        <taxon>Bacteria</taxon>
        <taxon>Pseudomonadati</taxon>
        <taxon>Pseudomonadota</taxon>
        <taxon>Alphaproteobacteria</taxon>
        <taxon>Rhodospirillales</taxon>
        <taxon>Azospirillaceae</taxon>
        <taxon>Skermanella</taxon>
    </lineage>
</organism>
<dbReference type="Pfam" id="PF03747">
    <property type="entry name" value="ADP_ribosyl_GH"/>
    <property type="match status" value="1"/>
</dbReference>
<dbReference type="Gene3D" id="1.10.4080.10">
    <property type="entry name" value="ADP-ribosylation/Crystallin J1"/>
    <property type="match status" value="1"/>
</dbReference>
<name>A0ABX7AZX1_9PROT</name>
<dbReference type="SUPFAM" id="SSF56655">
    <property type="entry name" value="Carbohydrate phosphatase"/>
    <property type="match status" value="1"/>
</dbReference>
<dbReference type="InterPro" id="IPR050792">
    <property type="entry name" value="ADP-ribosylglycohydrolase"/>
</dbReference>
<reference evidence="1" key="1">
    <citation type="submission" date="2021-02" db="EMBL/GenBank/DDBJ databases">
        <title>Skermanella TT6 skin isolate.</title>
        <authorList>
            <person name="Lee K."/>
            <person name="Ganzorig M."/>
        </authorList>
    </citation>
    <scope>NUCLEOTIDE SEQUENCE</scope>
    <source>
        <strain evidence="1">TT6</strain>
    </source>
</reference>
<dbReference type="PANTHER" id="PTHR16222">
    <property type="entry name" value="ADP-RIBOSYLGLYCOHYDROLASE"/>
    <property type="match status" value="1"/>
</dbReference>
<dbReference type="SUPFAM" id="SSF101478">
    <property type="entry name" value="ADP-ribosylglycohydrolase"/>
    <property type="match status" value="1"/>
</dbReference>
<dbReference type="Gene3D" id="3.40.190.80">
    <property type="match status" value="1"/>
</dbReference>
<keyword evidence="2" id="KW-1185">Reference proteome</keyword>
<dbReference type="RefSeq" id="WP_201070875.1">
    <property type="nucleotide sequence ID" value="NZ_CP067420.1"/>
</dbReference>
<sequence>MKPQKCNHPDAALLAGALEAAVAVAKEAGDRLRHEFHRPDGPRGRGGHAPIDHEVEVLLKDRLLARFPCDWLGEETGRHAANPELCWVVDPHDGTAAFLERQRGSSVSIALLRDGVPVLGVVHAFGYPDDAGDLIAWAEGCGPVRRNGVPVTADLHGRRLAATEVVAVSHAAADRPVANALAVAPARFLAIPSIAYRLALAAVGENIAAVSINNPAAWDLAAGHALLRGNGGVLLDGRGEPVLYNVKRPCGVRACFGGSREAAAELAGRHWDAVFTEFRSEARPGNPYRRVADPLLLNRAQGCLLGQVAGDALGALAEFRSAAEIARLHPEGLRDLADGGPWNIVAGQPTDDSELALALARSLVGEGGFKAERVLGAYVRWYCSPPFDIGGTTAAALGAAARGVAGERVAAARRAARVESQANGSLMRVSPIGVFMAGDPARAAMLAAEDSTLTHPHPVCVAACSAYAAAISVGVAGGSRGQMLAAARDHAGQGAGADAVRERLRQGEIARPLDYQHHQGWVLTALQNAVYQLAAGRGVEEAVIDTVMRGGDTDTNGAIAGALVGTAEGRDGIPARWRRLVLTCRPLRDTGARQPRPMEYWPDDLLDLAEALLTAAADSRR</sequence>